<organism evidence="1 2">
    <name type="scientific">Colletotrichum zoysiae</name>
    <dbReference type="NCBI Taxonomy" id="1216348"/>
    <lineage>
        <taxon>Eukaryota</taxon>
        <taxon>Fungi</taxon>
        <taxon>Dikarya</taxon>
        <taxon>Ascomycota</taxon>
        <taxon>Pezizomycotina</taxon>
        <taxon>Sordariomycetes</taxon>
        <taxon>Hypocreomycetidae</taxon>
        <taxon>Glomerellales</taxon>
        <taxon>Glomerellaceae</taxon>
        <taxon>Colletotrichum</taxon>
        <taxon>Colletotrichum graminicola species complex</taxon>
    </lineage>
</organism>
<gene>
    <name evidence="1" type="ORF">LX32DRAFT_17494</name>
</gene>
<proteinExistence type="predicted"/>
<name>A0AAD9LY07_9PEZI</name>
<comment type="caution">
    <text evidence="1">The sequence shown here is derived from an EMBL/GenBank/DDBJ whole genome shotgun (WGS) entry which is preliminary data.</text>
</comment>
<accession>A0AAD9LY07</accession>
<dbReference type="AlphaFoldDB" id="A0AAD9LY07"/>
<dbReference type="Proteomes" id="UP001232148">
    <property type="component" value="Unassembled WGS sequence"/>
</dbReference>
<protein>
    <submittedName>
        <fullName evidence="1">Uncharacterized protein</fullName>
    </submittedName>
</protein>
<sequence>MTMSTRISIRKLSTWVHTHVSHYADAAAIERYMRMEFPLEWDARRRIWLQHFEIEVSRAS</sequence>
<reference evidence="1" key="1">
    <citation type="submission" date="2021-06" db="EMBL/GenBank/DDBJ databases">
        <title>Comparative genomics, transcriptomics and evolutionary studies reveal genomic signatures of adaptation to plant cell wall in hemibiotrophic fungi.</title>
        <authorList>
            <consortium name="DOE Joint Genome Institute"/>
            <person name="Baroncelli R."/>
            <person name="Diaz J.F."/>
            <person name="Benocci T."/>
            <person name="Peng M."/>
            <person name="Battaglia E."/>
            <person name="Haridas S."/>
            <person name="Andreopoulos W."/>
            <person name="Labutti K."/>
            <person name="Pangilinan J."/>
            <person name="Floch G.L."/>
            <person name="Makela M.R."/>
            <person name="Henrissat B."/>
            <person name="Grigoriev I.V."/>
            <person name="Crouch J.A."/>
            <person name="De Vries R.P."/>
            <person name="Sukno S.A."/>
            <person name="Thon M.R."/>
        </authorList>
    </citation>
    <scope>NUCLEOTIDE SEQUENCE</scope>
    <source>
        <strain evidence="1">MAFF235873</strain>
    </source>
</reference>
<evidence type="ECO:0000313" key="2">
    <source>
        <dbReference type="Proteomes" id="UP001232148"/>
    </source>
</evidence>
<dbReference type="EMBL" id="MU842912">
    <property type="protein sequence ID" value="KAK2026546.1"/>
    <property type="molecule type" value="Genomic_DNA"/>
</dbReference>
<evidence type="ECO:0000313" key="1">
    <source>
        <dbReference type="EMBL" id="KAK2026546.1"/>
    </source>
</evidence>
<keyword evidence="2" id="KW-1185">Reference proteome</keyword>